<dbReference type="EMBL" id="JBBPBM010000084">
    <property type="protein sequence ID" value="KAK8510619.1"/>
    <property type="molecule type" value="Genomic_DNA"/>
</dbReference>
<reference evidence="1 2" key="1">
    <citation type="journal article" date="2024" name="G3 (Bethesda)">
        <title>Genome assembly of Hibiscus sabdariffa L. provides insights into metabolisms of medicinal natural products.</title>
        <authorList>
            <person name="Kim T."/>
        </authorList>
    </citation>
    <scope>NUCLEOTIDE SEQUENCE [LARGE SCALE GENOMIC DNA]</scope>
    <source>
        <strain evidence="1">TK-2024</strain>
        <tissue evidence="1">Old leaves</tissue>
    </source>
</reference>
<sequence length="90" mass="10125">MGREQSSTGANIYTLTNQSEQLNITWRRIDTHVNQECSWRMSSLFGSGGQSSTRADIYTLADHVSSKTHECRNLYALGEDAMPEASQFSY</sequence>
<keyword evidence="2" id="KW-1185">Reference proteome</keyword>
<protein>
    <submittedName>
        <fullName evidence="1">Uncharacterized protein</fullName>
    </submittedName>
</protein>
<evidence type="ECO:0000313" key="1">
    <source>
        <dbReference type="EMBL" id="KAK8510619.1"/>
    </source>
</evidence>
<evidence type="ECO:0000313" key="2">
    <source>
        <dbReference type="Proteomes" id="UP001472677"/>
    </source>
</evidence>
<name>A0ABR2BU04_9ROSI</name>
<proteinExistence type="predicted"/>
<gene>
    <name evidence="1" type="ORF">V6N12_055546</name>
</gene>
<comment type="caution">
    <text evidence="1">The sequence shown here is derived from an EMBL/GenBank/DDBJ whole genome shotgun (WGS) entry which is preliminary data.</text>
</comment>
<organism evidence="1 2">
    <name type="scientific">Hibiscus sabdariffa</name>
    <name type="common">roselle</name>
    <dbReference type="NCBI Taxonomy" id="183260"/>
    <lineage>
        <taxon>Eukaryota</taxon>
        <taxon>Viridiplantae</taxon>
        <taxon>Streptophyta</taxon>
        <taxon>Embryophyta</taxon>
        <taxon>Tracheophyta</taxon>
        <taxon>Spermatophyta</taxon>
        <taxon>Magnoliopsida</taxon>
        <taxon>eudicotyledons</taxon>
        <taxon>Gunneridae</taxon>
        <taxon>Pentapetalae</taxon>
        <taxon>rosids</taxon>
        <taxon>malvids</taxon>
        <taxon>Malvales</taxon>
        <taxon>Malvaceae</taxon>
        <taxon>Malvoideae</taxon>
        <taxon>Hibiscus</taxon>
    </lineage>
</organism>
<dbReference type="Proteomes" id="UP001472677">
    <property type="component" value="Unassembled WGS sequence"/>
</dbReference>
<accession>A0ABR2BU04</accession>